<evidence type="ECO:0000313" key="3">
    <source>
        <dbReference type="Proteomes" id="UP001603857"/>
    </source>
</evidence>
<organism evidence="2 3">
    <name type="scientific">Flemingia macrophylla</name>
    <dbReference type="NCBI Taxonomy" id="520843"/>
    <lineage>
        <taxon>Eukaryota</taxon>
        <taxon>Viridiplantae</taxon>
        <taxon>Streptophyta</taxon>
        <taxon>Embryophyta</taxon>
        <taxon>Tracheophyta</taxon>
        <taxon>Spermatophyta</taxon>
        <taxon>Magnoliopsida</taxon>
        <taxon>eudicotyledons</taxon>
        <taxon>Gunneridae</taxon>
        <taxon>Pentapetalae</taxon>
        <taxon>rosids</taxon>
        <taxon>fabids</taxon>
        <taxon>Fabales</taxon>
        <taxon>Fabaceae</taxon>
        <taxon>Papilionoideae</taxon>
        <taxon>50 kb inversion clade</taxon>
        <taxon>NPAAA clade</taxon>
        <taxon>indigoferoid/millettioid clade</taxon>
        <taxon>Phaseoleae</taxon>
        <taxon>Flemingia</taxon>
    </lineage>
</organism>
<reference evidence="2 3" key="1">
    <citation type="submission" date="2024-08" db="EMBL/GenBank/DDBJ databases">
        <title>Insights into the chromosomal genome structure of Flemingia macrophylla.</title>
        <authorList>
            <person name="Ding Y."/>
            <person name="Zhao Y."/>
            <person name="Bi W."/>
            <person name="Wu M."/>
            <person name="Zhao G."/>
            <person name="Gong Y."/>
            <person name="Li W."/>
            <person name="Zhang P."/>
        </authorList>
    </citation>
    <scope>NUCLEOTIDE SEQUENCE [LARGE SCALE GENOMIC DNA]</scope>
    <source>
        <strain evidence="2">DYQJB</strain>
        <tissue evidence="2">Leaf</tissue>
    </source>
</reference>
<evidence type="ECO:0000313" key="2">
    <source>
        <dbReference type="EMBL" id="KAL2317372.1"/>
    </source>
</evidence>
<name>A0ABD1L1I4_9FABA</name>
<dbReference type="Proteomes" id="UP001603857">
    <property type="component" value="Unassembled WGS sequence"/>
</dbReference>
<dbReference type="InterPro" id="IPR025521">
    <property type="entry name" value="Neprosin_propep"/>
</dbReference>
<evidence type="ECO:0000259" key="1">
    <source>
        <dbReference type="PROSITE" id="PS52045"/>
    </source>
</evidence>
<dbReference type="AlphaFoldDB" id="A0ABD1L1I4"/>
<proteinExistence type="predicted"/>
<dbReference type="Pfam" id="PF03080">
    <property type="entry name" value="Neprosin"/>
    <property type="match status" value="1"/>
</dbReference>
<accession>A0ABD1L1I4</accession>
<comment type="caution">
    <text evidence="2">The sequence shown here is derived from an EMBL/GenBank/DDBJ whole genome shotgun (WGS) entry which is preliminary data.</text>
</comment>
<keyword evidence="3" id="KW-1185">Reference proteome</keyword>
<dbReference type="EMBL" id="JBGMDY010000011">
    <property type="protein sequence ID" value="KAL2317372.1"/>
    <property type="molecule type" value="Genomic_DNA"/>
</dbReference>
<gene>
    <name evidence="2" type="ORF">Fmac_031248</name>
</gene>
<dbReference type="PANTHER" id="PTHR31589:SF223">
    <property type="entry name" value="PROTEIN, PUTATIVE (DUF239)-RELATED"/>
    <property type="match status" value="1"/>
</dbReference>
<dbReference type="PROSITE" id="PS52045">
    <property type="entry name" value="NEPROSIN_PEP_CD"/>
    <property type="match status" value="1"/>
</dbReference>
<dbReference type="InterPro" id="IPR053168">
    <property type="entry name" value="Glutamic_endopeptidase"/>
</dbReference>
<dbReference type="InterPro" id="IPR004314">
    <property type="entry name" value="Neprosin"/>
</dbReference>
<sequence>MTSKNLAQLADGNIHKEDLELEKQLKLVNKPSVKSIHTKFGYIVDCIDINKQPAFDHPLLKNHKLQLKPSLQKSSRETIVKNSTVKSIFGLHKVQCPTGTVPIRRILKDDLIRSKLFNNHILTQEKHGYHYADVFLKPEYAPYYGVSGTNSVYNPIVLRSDQFTSSHLRVQNGPIQAADQIRLGWHVAPQLYGGDEGTYLFSSWDKRTKNWWVSIQNENIGYFPATLFSNMSSGDYVGWGGETITPPGTPSPQMGSGYLPDRVFVHACYFRNVAIQSEPRISYGPPDSYVATFKDKPDCFDALYYGNLKHEVGYSLQFGGPGGVCGD</sequence>
<protein>
    <recommendedName>
        <fullName evidence="1">Neprosin PEP catalytic domain-containing protein</fullName>
    </recommendedName>
</protein>
<feature type="domain" description="Neprosin PEP catalytic" evidence="1">
    <location>
        <begin position="51"/>
        <end position="326"/>
    </location>
</feature>
<dbReference type="Pfam" id="PF14365">
    <property type="entry name" value="Neprosin_AP"/>
    <property type="match status" value="1"/>
</dbReference>
<dbReference type="PANTHER" id="PTHR31589">
    <property type="entry name" value="PROTEIN, PUTATIVE (DUF239)-RELATED-RELATED"/>
    <property type="match status" value="1"/>
</dbReference>